<gene>
    <name evidence="1" type="ORF">LOAG_19118</name>
</gene>
<dbReference type="CTD" id="31252214"/>
<feature type="non-terminal residue" evidence="1">
    <location>
        <position position="152"/>
    </location>
</feature>
<protein>
    <submittedName>
        <fullName evidence="1">Uncharacterized protein</fullName>
    </submittedName>
</protein>
<dbReference type="AlphaFoldDB" id="A0A1S0UDG2"/>
<name>A0A1S0UDG2_LOALO</name>
<dbReference type="GeneID" id="31252214"/>
<evidence type="ECO:0000313" key="1">
    <source>
        <dbReference type="EMBL" id="EJD73461.1"/>
    </source>
</evidence>
<feature type="non-terminal residue" evidence="1">
    <location>
        <position position="1"/>
    </location>
</feature>
<dbReference type="InParanoid" id="A0A1S0UDG2"/>
<dbReference type="EMBL" id="JH713839">
    <property type="protein sequence ID" value="EJD73461.1"/>
    <property type="molecule type" value="Genomic_DNA"/>
</dbReference>
<sequence>GTNEEGSSAHEKKNTEFKFRRPNDKLVDSIFGQVGNRIASCLPTGDLKNMTEISEMSECANYELNRRYKVLHYRDGKITPPYLKKALELISKTNFTDTKHRESFATNHWIPGQAILFGREKPINAIASVHFPFLVSIFTSHKDHLEIIDKTS</sequence>
<reference evidence="1" key="1">
    <citation type="submission" date="2012-04" db="EMBL/GenBank/DDBJ databases">
        <title>The Genome Sequence of Loa loa.</title>
        <authorList>
            <consortium name="The Broad Institute Genome Sequencing Platform"/>
            <consortium name="Broad Institute Genome Sequencing Center for Infectious Disease"/>
            <person name="Nutman T.B."/>
            <person name="Fink D.L."/>
            <person name="Russ C."/>
            <person name="Young S."/>
            <person name="Zeng Q."/>
            <person name="Gargeya S."/>
            <person name="Alvarado L."/>
            <person name="Berlin A."/>
            <person name="Chapman S.B."/>
            <person name="Chen Z."/>
            <person name="Freedman E."/>
            <person name="Gellesch M."/>
            <person name="Goldberg J."/>
            <person name="Griggs A."/>
            <person name="Gujja S."/>
            <person name="Heilman E.R."/>
            <person name="Heiman D."/>
            <person name="Howarth C."/>
            <person name="Mehta T."/>
            <person name="Neiman D."/>
            <person name="Pearson M."/>
            <person name="Roberts A."/>
            <person name="Saif S."/>
            <person name="Shea T."/>
            <person name="Shenoy N."/>
            <person name="Sisk P."/>
            <person name="Stolte C."/>
            <person name="Sykes S."/>
            <person name="White J."/>
            <person name="Yandava C."/>
            <person name="Haas B."/>
            <person name="Henn M.R."/>
            <person name="Nusbaum C."/>
            <person name="Birren B."/>
        </authorList>
    </citation>
    <scope>NUCLEOTIDE SEQUENCE [LARGE SCALE GENOMIC DNA]</scope>
</reference>
<organism evidence="1">
    <name type="scientific">Loa loa</name>
    <name type="common">Eye worm</name>
    <name type="synonym">Filaria loa</name>
    <dbReference type="NCBI Taxonomy" id="7209"/>
    <lineage>
        <taxon>Eukaryota</taxon>
        <taxon>Metazoa</taxon>
        <taxon>Ecdysozoa</taxon>
        <taxon>Nematoda</taxon>
        <taxon>Chromadorea</taxon>
        <taxon>Rhabditida</taxon>
        <taxon>Spirurina</taxon>
        <taxon>Spiruromorpha</taxon>
        <taxon>Filarioidea</taxon>
        <taxon>Onchocercidae</taxon>
        <taxon>Loa</taxon>
    </lineage>
</organism>
<dbReference type="OrthoDB" id="5798421at2759"/>
<dbReference type="RefSeq" id="XP_020304423.1">
    <property type="nucleotide sequence ID" value="XM_020451772.1"/>
</dbReference>
<dbReference type="KEGG" id="loa:LOAG_19118"/>
<accession>A0A1S0UDG2</accession>
<proteinExistence type="predicted"/>